<feature type="domain" description="DNA primase/nucleoside triphosphatase C-terminal" evidence="1">
    <location>
        <begin position="171"/>
        <end position="221"/>
    </location>
</feature>
<name>A4BUN1_9GAMM</name>
<dbReference type="HOGENOM" id="CLU_1101930_0_0_6"/>
<dbReference type="EMBL" id="AAOF01000019">
    <property type="protein sequence ID" value="EAR20597.1"/>
    <property type="molecule type" value="Genomic_DNA"/>
</dbReference>
<reference evidence="2 3" key="1">
    <citation type="submission" date="2006-02" db="EMBL/GenBank/DDBJ databases">
        <authorList>
            <person name="Waterbury J."/>
            <person name="Ferriera S."/>
            <person name="Johnson J."/>
            <person name="Kravitz S."/>
            <person name="Halpern A."/>
            <person name="Remington K."/>
            <person name="Beeson K."/>
            <person name="Tran B."/>
            <person name="Rogers Y.-H."/>
            <person name="Friedman R."/>
            <person name="Venter J.C."/>
        </authorList>
    </citation>
    <scope>NUCLEOTIDE SEQUENCE [LARGE SCALE GENOMIC DNA]</scope>
    <source>
        <strain evidence="2 3">Nb-231</strain>
    </source>
</reference>
<protein>
    <recommendedName>
        <fullName evidence="1">DNA primase/nucleoside triphosphatase C-terminal domain-containing protein</fullName>
    </recommendedName>
</protein>
<evidence type="ECO:0000313" key="3">
    <source>
        <dbReference type="Proteomes" id="UP000003374"/>
    </source>
</evidence>
<evidence type="ECO:0000259" key="1">
    <source>
        <dbReference type="Pfam" id="PF03288"/>
    </source>
</evidence>
<dbReference type="RefSeq" id="WP_005000987.1">
    <property type="nucleotide sequence ID" value="NZ_CH672427.1"/>
</dbReference>
<evidence type="ECO:0000313" key="2">
    <source>
        <dbReference type="EMBL" id="EAR20597.1"/>
    </source>
</evidence>
<dbReference type="InterPro" id="IPR004968">
    <property type="entry name" value="DNA_primase/NTPase_C"/>
</dbReference>
<proteinExistence type="predicted"/>
<sequence>MPTQENASGVSPADLGKPYGLTPHQVNSILADAQLQVRRPGQSGWVPTATGAAFVFEHPTSGAKPIAWLPAVGEVIMEAVSPIIRFIETQCYLSQHARTPLPELWQAYEQWSANEGIERPLTRSIFDQLVAKHGAKCYPSPAGRVAVDLALVDEASEQTRLEATQLQAALDQVAQFIETQCRRSTTTRAPAEVFYDAYKDWMRSEHNARPLGHKDFFERLDYYGYPQQRDARGVQLLIGLQLIGRRPRLKVI</sequence>
<accession>A4BUN1</accession>
<keyword evidence="3" id="KW-1185">Reference proteome</keyword>
<organism evidence="2 3">
    <name type="scientific">Nitrococcus mobilis Nb-231</name>
    <dbReference type="NCBI Taxonomy" id="314278"/>
    <lineage>
        <taxon>Bacteria</taxon>
        <taxon>Pseudomonadati</taxon>
        <taxon>Pseudomonadota</taxon>
        <taxon>Gammaproteobacteria</taxon>
        <taxon>Chromatiales</taxon>
        <taxon>Ectothiorhodospiraceae</taxon>
        <taxon>Nitrococcus</taxon>
    </lineage>
</organism>
<dbReference type="Proteomes" id="UP000003374">
    <property type="component" value="Unassembled WGS sequence"/>
</dbReference>
<dbReference type="STRING" id="314278.NB231_07357"/>
<dbReference type="Pfam" id="PF03288">
    <property type="entry name" value="Pox_D5"/>
    <property type="match status" value="1"/>
</dbReference>
<comment type="caution">
    <text evidence="2">The sequence shown here is derived from an EMBL/GenBank/DDBJ whole genome shotgun (WGS) entry which is preliminary data.</text>
</comment>
<gene>
    <name evidence="2" type="ORF">NB231_07357</name>
</gene>
<dbReference type="AlphaFoldDB" id="A4BUN1"/>
<dbReference type="OrthoDB" id="784829at2"/>